<dbReference type="PANTHER" id="PTHR44688:SF16">
    <property type="entry name" value="DNA-BINDING TRANSCRIPTIONAL ACTIVATOR DEVR_DOSR"/>
    <property type="match status" value="1"/>
</dbReference>
<keyword evidence="2" id="KW-0238">DNA-binding</keyword>
<accession>A0A938Y7C5</accession>
<organism evidence="5 6">
    <name type="scientific">Nocardioides faecalis</name>
    <dbReference type="NCBI Taxonomy" id="2803858"/>
    <lineage>
        <taxon>Bacteria</taxon>
        <taxon>Bacillati</taxon>
        <taxon>Actinomycetota</taxon>
        <taxon>Actinomycetes</taxon>
        <taxon>Propionibacteriales</taxon>
        <taxon>Nocardioidaceae</taxon>
        <taxon>Nocardioides</taxon>
    </lineage>
</organism>
<dbReference type="GO" id="GO:0003677">
    <property type="term" value="F:DNA binding"/>
    <property type="evidence" value="ECO:0007669"/>
    <property type="project" value="UniProtKB-KW"/>
</dbReference>
<evidence type="ECO:0000313" key="5">
    <source>
        <dbReference type="EMBL" id="MBM9458554.1"/>
    </source>
</evidence>
<dbReference type="PRINTS" id="PR00038">
    <property type="entry name" value="HTHLUXR"/>
</dbReference>
<dbReference type="SUPFAM" id="SSF52172">
    <property type="entry name" value="CheY-like"/>
    <property type="match status" value="1"/>
</dbReference>
<dbReference type="SUPFAM" id="SSF46894">
    <property type="entry name" value="C-terminal effector domain of the bipartite response regulators"/>
    <property type="match status" value="1"/>
</dbReference>
<feature type="domain" description="HTH luxR-type" evidence="4">
    <location>
        <begin position="159"/>
        <end position="224"/>
    </location>
</feature>
<protein>
    <submittedName>
        <fullName evidence="5">Response regulator transcription factor</fullName>
    </submittedName>
</protein>
<dbReference type="Pfam" id="PF00196">
    <property type="entry name" value="GerE"/>
    <property type="match status" value="1"/>
</dbReference>
<keyword evidence="1" id="KW-0805">Transcription regulation</keyword>
<dbReference type="Gene3D" id="3.40.50.2300">
    <property type="match status" value="1"/>
</dbReference>
<dbReference type="InterPro" id="IPR011006">
    <property type="entry name" value="CheY-like_superfamily"/>
</dbReference>
<dbReference type="CDD" id="cd06170">
    <property type="entry name" value="LuxR_C_like"/>
    <property type="match status" value="1"/>
</dbReference>
<dbReference type="InterPro" id="IPR000792">
    <property type="entry name" value="Tscrpt_reg_LuxR_C"/>
</dbReference>
<keyword evidence="3" id="KW-0804">Transcription</keyword>
<evidence type="ECO:0000256" key="1">
    <source>
        <dbReference type="ARBA" id="ARBA00023015"/>
    </source>
</evidence>
<dbReference type="PANTHER" id="PTHR44688">
    <property type="entry name" value="DNA-BINDING TRANSCRIPTIONAL ACTIVATOR DEVR_DOSR"/>
    <property type="match status" value="1"/>
</dbReference>
<evidence type="ECO:0000259" key="4">
    <source>
        <dbReference type="PROSITE" id="PS50043"/>
    </source>
</evidence>
<reference evidence="5" key="1">
    <citation type="submission" date="2021-01" db="EMBL/GenBank/DDBJ databases">
        <title>Novel species in genus Nocardioides.</title>
        <authorList>
            <person name="Zhang G."/>
        </authorList>
    </citation>
    <scope>NUCLEOTIDE SEQUENCE</scope>
    <source>
        <strain evidence="5">Zg-536</strain>
    </source>
</reference>
<dbReference type="Proteomes" id="UP000663791">
    <property type="component" value="Unassembled WGS sequence"/>
</dbReference>
<evidence type="ECO:0000256" key="3">
    <source>
        <dbReference type="ARBA" id="ARBA00023163"/>
    </source>
</evidence>
<keyword evidence="6" id="KW-1185">Reference proteome</keyword>
<sequence length="231" mass="25544">MFSSTSAERKDDRIALVAERRLVGQAVEAALRARELDPVLFAWPRHGALGVFRAGLDRSAARVGVILCALDSPDLLHDVEVVVGRGPVPWLVLTDSREGPRWGAVLEAGATAVLPTSTTTAGLVLAIRETRAGRPSMNKMARARAIRQWHEVAQEQHVLIRRMEQLTRREFEILGHLYDGWSVSRISAAAGVSESTVRSQVKSLRRKLGVHSQLAAVAAYRRSLEVFPRYR</sequence>
<dbReference type="EMBL" id="JAERTX010000001">
    <property type="protein sequence ID" value="MBM9458554.1"/>
    <property type="molecule type" value="Genomic_DNA"/>
</dbReference>
<proteinExistence type="predicted"/>
<name>A0A938Y7C5_9ACTN</name>
<dbReference type="AlphaFoldDB" id="A0A938Y7C5"/>
<evidence type="ECO:0000313" key="6">
    <source>
        <dbReference type="Proteomes" id="UP000663791"/>
    </source>
</evidence>
<dbReference type="RefSeq" id="WP_205289845.1">
    <property type="nucleotide sequence ID" value="NZ_CP074406.1"/>
</dbReference>
<dbReference type="GO" id="GO:0006355">
    <property type="term" value="P:regulation of DNA-templated transcription"/>
    <property type="evidence" value="ECO:0007669"/>
    <property type="project" value="InterPro"/>
</dbReference>
<dbReference type="InterPro" id="IPR016032">
    <property type="entry name" value="Sig_transdc_resp-reg_C-effctor"/>
</dbReference>
<gene>
    <name evidence="5" type="ORF">JK386_01420</name>
</gene>
<dbReference type="PROSITE" id="PS50043">
    <property type="entry name" value="HTH_LUXR_2"/>
    <property type="match status" value="1"/>
</dbReference>
<evidence type="ECO:0000256" key="2">
    <source>
        <dbReference type="ARBA" id="ARBA00023125"/>
    </source>
</evidence>
<comment type="caution">
    <text evidence="5">The sequence shown here is derived from an EMBL/GenBank/DDBJ whole genome shotgun (WGS) entry which is preliminary data.</text>
</comment>
<dbReference type="SMART" id="SM00421">
    <property type="entry name" value="HTH_LUXR"/>
    <property type="match status" value="1"/>
</dbReference>